<dbReference type="EMBL" id="CAUYUJ010003912">
    <property type="protein sequence ID" value="CAK0807366.1"/>
    <property type="molecule type" value="Genomic_DNA"/>
</dbReference>
<evidence type="ECO:0000313" key="2">
    <source>
        <dbReference type="EMBL" id="CAK0807366.1"/>
    </source>
</evidence>
<gene>
    <name evidence="2" type="ORF">PCOR1329_LOCUS13260</name>
</gene>
<keyword evidence="3" id="KW-1185">Reference proteome</keyword>
<feature type="non-terminal residue" evidence="2">
    <location>
        <position position="67"/>
    </location>
</feature>
<evidence type="ECO:0000256" key="1">
    <source>
        <dbReference type="SAM" id="MobiDB-lite"/>
    </source>
</evidence>
<feature type="compositionally biased region" description="Low complexity" evidence="1">
    <location>
        <begin position="44"/>
        <end position="67"/>
    </location>
</feature>
<proteinExistence type="predicted"/>
<name>A0ABN9QML8_9DINO</name>
<reference evidence="2" key="1">
    <citation type="submission" date="2023-10" db="EMBL/GenBank/DDBJ databases">
        <authorList>
            <person name="Chen Y."/>
            <person name="Shah S."/>
            <person name="Dougan E. K."/>
            <person name="Thang M."/>
            <person name="Chan C."/>
        </authorList>
    </citation>
    <scope>NUCLEOTIDE SEQUENCE [LARGE SCALE GENOMIC DNA]</scope>
</reference>
<protein>
    <submittedName>
        <fullName evidence="2">Uncharacterized protein</fullName>
    </submittedName>
</protein>
<organism evidence="2 3">
    <name type="scientific">Prorocentrum cordatum</name>
    <dbReference type="NCBI Taxonomy" id="2364126"/>
    <lineage>
        <taxon>Eukaryota</taxon>
        <taxon>Sar</taxon>
        <taxon>Alveolata</taxon>
        <taxon>Dinophyceae</taxon>
        <taxon>Prorocentrales</taxon>
        <taxon>Prorocentraceae</taxon>
        <taxon>Prorocentrum</taxon>
    </lineage>
</organism>
<comment type="caution">
    <text evidence="2">The sequence shown here is derived from an EMBL/GenBank/DDBJ whole genome shotgun (WGS) entry which is preliminary data.</text>
</comment>
<feature type="non-terminal residue" evidence="2">
    <location>
        <position position="1"/>
    </location>
</feature>
<feature type="region of interest" description="Disordered" evidence="1">
    <location>
        <begin position="1"/>
        <end position="67"/>
    </location>
</feature>
<accession>A0ABN9QML8</accession>
<evidence type="ECO:0000313" key="3">
    <source>
        <dbReference type="Proteomes" id="UP001189429"/>
    </source>
</evidence>
<sequence length="67" mass="6783">CWCAALHGGASSAGRASTRETRTRCSSGTARSASAPAGPTWQETRATTSSSSACRGGRRSCGTRCTS</sequence>
<dbReference type="Proteomes" id="UP001189429">
    <property type="component" value="Unassembled WGS sequence"/>
</dbReference>